<feature type="region of interest" description="Disordered" evidence="1">
    <location>
        <begin position="63"/>
        <end position="83"/>
    </location>
</feature>
<keyword evidence="3" id="KW-1185">Reference proteome</keyword>
<evidence type="ECO:0000313" key="3">
    <source>
        <dbReference type="Proteomes" id="UP000499080"/>
    </source>
</evidence>
<evidence type="ECO:0000313" key="2">
    <source>
        <dbReference type="EMBL" id="GBN85072.1"/>
    </source>
</evidence>
<comment type="caution">
    <text evidence="2">The sequence shown here is derived from an EMBL/GenBank/DDBJ whole genome shotgun (WGS) entry which is preliminary data.</text>
</comment>
<name>A0A4Y2SA47_ARAVE</name>
<accession>A0A4Y2SA47</accession>
<protein>
    <submittedName>
        <fullName evidence="2">Uncharacterized protein</fullName>
    </submittedName>
</protein>
<gene>
    <name evidence="2" type="ORF">AVEN_178602_1</name>
</gene>
<feature type="compositionally biased region" description="Basic and acidic residues" evidence="1">
    <location>
        <begin position="70"/>
        <end position="83"/>
    </location>
</feature>
<sequence length="83" mass="9766">MGMEWTADECPALKGFVIFGFENESFGPGLVRIRNFTVRFRKISNEVTWARRRTPRQIFRGKNSTITEVNENRDKSSVEKIRR</sequence>
<dbReference type="EMBL" id="BGPR01020609">
    <property type="protein sequence ID" value="GBN85072.1"/>
    <property type="molecule type" value="Genomic_DNA"/>
</dbReference>
<dbReference type="AlphaFoldDB" id="A0A4Y2SA47"/>
<reference evidence="2 3" key="1">
    <citation type="journal article" date="2019" name="Sci. Rep.">
        <title>Orb-weaving spider Araneus ventricosus genome elucidates the spidroin gene catalogue.</title>
        <authorList>
            <person name="Kono N."/>
            <person name="Nakamura H."/>
            <person name="Ohtoshi R."/>
            <person name="Moran D.A.P."/>
            <person name="Shinohara A."/>
            <person name="Yoshida Y."/>
            <person name="Fujiwara M."/>
            <person name="Mori M."/>
            <person name="Tomita M."/>
            <person name="Arakawa K."/>
        </authorList>
    </citation>
    <scope>NUCLEOTIDE SEQUENCE [LARGE SCALE GENOMIC DNA]</scope>
</reference>
<dbReference type="Proteomes" id="UP000499080">
    <property type="component" value="Unassembled WGS sequence"/>
</dbReference>
<organism evidence="2 3">
    <name type="scientific">Araneus ventricosus</name>
    <name type="common">Orbweaver spider</name>
    <name type="synonym">Epeira ventricosa</name>
    <dbReference type="NCBI Taxonomy" id="182803"/>
    <lineage>
        <taxon>Eukaryota</taxon>
        <taxon>Metazoa</taxon>
        <taxon>Ecdysozoa</taxon>
        <taxon>Arthropoda</taxon>
        <taxon>Chelicerata</taxon>
        <taxon>Arachnida</taxon>
        <taxon>Araneae</taxon>
        <taxon>Araneomorphae</taxon>
        <taxon>Entelegynae</taxon>
        <taxon>Araneoidea</taxon>
        <taxon>Araneidae</taxon>
        <taxon>Araneus</taxon>
    </lineage>
</organism>
<proteinExistence type="predicted"/>
<evidence type="ECO:0000256" key="1">
    <source>
        <dbReference type="SAM" id="MobiDB-lite"/>
    </source>
</evidence>